<comment type="caution">
    <text evidence="2">The sequence shown here is derived from an EMBL/GenBank/DDBJ whole genome shotgun (WGS) entry which is preliminary data.</text>
</comment>
<accession>A0ABR3VH49</accession>
<dbReference type="PANTHER" id="PTHR38117:SF1">
    <property type="entry name" value="DUF3074 DOMAIN-CONTAINING PROTEIN"/>
    <property type="match status" value="1"/>
</dbReference>
<proteinExistence type="predicted"/>
<feature type="domain" description="DUF7053" evidence="1">
    <location>
        <begin position="16"/>
        <end position="184"/>
    </location>
</feature>
<evidence type="ECO:0000313" key="2">
    <source>
        <dbReference type="EMBL" id="KAL1841169.1"/>
    </source>
</evidence>
<gene>
    <name evidence="2" type="ORF">VTJ49DRAFT_7338</name>
</gene>
<dbReference type="Proteomes" id="UP001583172">
    <property type="component" value="Unassembled WGS sequence"/>
</dbReference>
<dbReference type="Pfam" id="PF23155">
    <property type="entry name" value="DUF7053"/>
    <property type="match status" value="1"/>
</dbReference>
<reference evidence="2 3" key="1">
    <citation type="journal article" date="2024" name="Commun. Biol.">
        <title>Comparative genomic analysis of thermophilic fungi reveals convergent evolutionary adaptations and gene losses.</title>
        <authorList>
            <person name="Steindorff A.S."/>
            <person name="Aguilar-Pontes M.V."/>
            <person name="Robinson A.J."/>
            <person name="Andreopoulos B."/>
            <person name="LaButti K."/>
            <person name="Kuo A."/>
            <person name="Mondo S."/>
            <person name="Riley R."/>
            <person name="Otillar R."/>
            <person name="Haridas S."/>
            <person name="Lipzen A."/>
            <person name="Grimwood J."/>
            <person name="Schmutz J."/>
            <person name="Clum A."/>
            <person name="Reid I.D."/>
            <person name="Moisan M.C."/>
            <person name="Butler G."/>
            <person name="Nguyen T.T.M."/>
            <person name="Dewar K."/>
            <person name="Conant G."/>
            <person name="Drula E."/>
            <person name="Henrissat B."/>
            <person name="Hansel C."/>
            <person name="Singer S."/>
            <person name="Hutchinson M.I."/>
            <person name="de Vries R.P."/>
            <person name="Natvig D.O."/>
            <person name="Powell A.J."/>
            <person name="Tsang A."/>
            <person name="Grigoriev I.V."/>
        </authorList>
    </citation>
    <scope>NUCLEOTIDE SEQUENCE [LARGE SCALE GENOMIC DNA]</scope>
    <source>
        <strain evidence="2 3">CBS 620.91</strain>
    </source>
</reference>
<evidence type="ECO:0000313" key="3">
    <source>
        <dbReference type="Proteomes" id="UP001583172"/>
    </source>
</evidence>
<organism evidence="2 3">
    <name type="scientific">Humicola insolens</name>
    <name type="common">Soft-rot fungus</name>
    <dbReference type="NCBI Taxonomy" id="85995"/>
    <lineage>
        <taxon>Eukaryota</taxon>
        <taxon>Fungi</taxon>
        <taxon>Dikarya</taxon>
        <taxon>Ascomycota</taxon>
        <taxon>Pezizomycotina</taxon>
        <taxon>Sordariomycetes</taxon>
        <taxon>Sordariomycetidae</taxon>
        <taxon>Sordariales</taxon>
        <taxon>Chaetomiaceae</taxon>
        <taxon>Mycothermus</taxon>
    </lineage>
</organism>
<dbReference type="PANTHER" id="PTHR38117">
    <property type="entry name" value="NACHT AND WD40 DOMAIN PROTEIN"/>
    <property type="match status" value="1"/>
</dbReference>
<dbReference type="EMBL" id="JAZGSY010000084">
    <property type="protein sequence ID" value="KAL1841169.1"/>
    <property type="molecule type" value="Genomic_DNA"/>
</dbReference>
<sequence length="203" mass="22192">MTSPTKPTPDAGAMTIITRVPIPSSVSPTAVLASLQTYEDLITPNPYLDRFEPRTLSDSEAADPFFFPGGWNMKGYTVYDRVPILPGLGWTRSFAMPCVFQSFAQGVKCCAYAQVGVTVRSSYEVRRRGEVEGGEQLGVKKPGDGDYELVDISQVTCSAFVRPFVRAKFTAAHQALLEKLVKKLTPSEPFDQDSNSELGVSRA</sequence>
<protein>
    <recommendedName>
        <fullName evidence="1">DUF7053 domain-containing protein</fullName>
    </recommendedName>
</protein>
<dbReference type="InterPro" id="IPR055481">
    <property type="entry name" value="DUF7053"/>
</dbReference>
<name>A0ABR3VH49_HUMIN</name>
<keyword evidence="3" id="KW-1185">Reference proteome</keyword>
<evidence type="ECO:0000259" key="1">
    <source>
        <dbReference type="Pfam" id="PF23155"/>
    </source>
</evidence>